<accession>A0A0V0XGU2</accession>
<dbReference type="EMBL" id="JYDU01000298">
    <property type="protein sequence ID" value="KRX87244.1"/>
    <property type="molecule type" value="Genomic_DNA"/>
</dbReference>
<sequence length="89" mass="9925">MAFKKIIINLFTNSTNNSAYKFAIPALRTADEMHFTAVVIAFIKVVKSPVAPGTLRCSLSTNLVNDIQFQLSTNNNPAMMQNNYLDKNK</sequence>
<dbReference type="EMBL" id="JYDU01000298">
    <property type="protein sequence ID" value="KRX87250.1"/>
    <property type="molecule type" value="Genomic_DNA"/>
</dbReference>
<dbReference type="AlphaFoldDB" id="A0A0V0XGU2"/>
<evidence type="ECO:0000313" key="3">
    <source>
        <dbReference type="Proteomes" id="UP000054815"/>
    </source>
</evidence>
<proteinExistence type="predicted"/>
<evidence type="ECO:0000313" key="2">
    <source>
        <dbReference type="EMBL" id="KRX87250.1"/>
    </source>
</evidence>
<protein>
    <submittedName>
        <fullName evidence="1">Uncharacterized protein</fullName>
    </submittedName>
</protein>
<reference evidence="1 3" key="1">
    <citation type="submission" date="2015-01" db="EMBL/GenBank/DDBJ databases">
        <title>Evolution of Trichinella species and genotypes.</title>
        <authorList>
            <person name="Korhonen P.K."/>
            <person name="Edoardo P."/>
            <person name="Giuseppe L.R."/>
            <person name="Gasser R.B."/>
        </authorList>
    </citation>
    <scope>NUCLEOTIDE SEQUENCE [LARGE SCALE GENOMIC DNA]</scope>
    <source>
        <strain evidence="1">ISS141</strain>
    </source>
</reference>
<organism evidence="1 3">
    <name type="scientific">Trichinella pseudospiralis</name>
    <name type="common">Parasitic roundworm</name>
    <dbReference type="NCBI Taxonomy" id="6337"/>
    <lineage>
        <taxon>Eukaryota</taxon>
        <taxon>Metazoa</taxon>
        <taxon>Ecdysozoa</taxon>
        <taxon>Nematoda</taxon>
        <taxon>Enoplea</taxon>
        <taxon>Dorylaimia</taxon>
        <taxon>Trichinellida</taxon>
        <taxon>Trichinellidae</taxon>
        <taxon>Trichinella</taxon>
    </lineage>
</organism>
<evidence type="ECO:0000313" key="1">
    <source>
        <dbReference type="EMBL" id="KRX87244.1"/>
    </source>
</evidence>
<comment type="caution">
    <text evidence="1">The sequence shown here is derived from an EMBL/GenBank/DDBJ whole genome shotgun (WGS) entry which is preliminary data.</text>
</comment>
<gene>
    <name evidence="1" type="ORF">T4E_11937</name>
    <name evidence="2" type="ORF">T4E_5770</name>
</gene>
<name>A0A0V0XGU2_TRIPS</name>
<dbReference type="Proteomes" id="UP000054815">
    <property type="component" value="Unassembled WGS sequence"/>
</dbReference>